<dbReference type="SUPFAM" id="SSF46785">
    <property type="entry name" value="Winged helix' DNA-binding domain"/>
    <property type="match status" value="1"/>
</dbReference>
<evidence type="ECO:0000256" key="2">
    <source>
        <dbReference type="ARBA" id="ARBA00023015"/>
    </source>
</evidence>
<dbReference type="PROSITE" id="PS50931">
    <property type="entry name" value="HTH_LYSR"/>
    <property type="match status" value="1"/>
</dbReference>
<evidence type="ECO:0000256" key="4">
    <source>
        <dbReference type="ARBA" id="ARBA00023163"/>
    </source>
</evidence>
<keyword evidence="3" id="KW-0238">DNA-binding</keyword>
<evidence type="ECO:0000256" key="1">
    <source>
        <dbReference type="ARBA" id="ARBA00009437"/>
    </source>
</evidence>
<name>A0A0P1F4P3_9RHOB</name>
<reference evidence="7 9" key="1">
    <citation type="submission" date="2015-09" db="EMBL/GenBank/DDBJ databases">
        <authorList>
            <consortium name="Swine Surveillance"/>
        </authorList>
    </citation>
    <scope>NUCLEOTIDE SEQUENCE [LARGE SCALE GENOMIC DNA]</scope>
    <source>
        <strain evidence="7 9">5120</strain>
    </source>
</reference>
<dbReference type="PANTHER" id="PTHR30126">
    <property type="entry name" value="HTH-TYPE TRANSCRIPTIONAL REGULATOR"/>
    <property type="match status" value="1"/>
</dbReference>
<dbReference type="EMBL" id="CYSC01000003">
    <property type="protein sequence ID" value="CUH70375.1"/>
    <property type="molecule type" value="Genomic_DNA"/>
</dbReference>
<gene>
    <name evidence="7" type="primary">gltR_1</name>
    <name evidence="6" type="ORF">TL5118_00119</name>
    <name evidence="7" type="ORF">TL5120_00151</name>
</gene>
<evidence type="ECO:0000259" key="5">
    <source>
        <dbReference type="PROSITE" id="PS50931"/>
    </source>
</evidence>
<dbReference type="OrthoDB" id="7776850at2"/>
<accession>A0A0P1F4P3</accession>
<dbReference type="Proteomes" id="UP000051887">
    <property type="component" value="Unassembled WGS sequence"/>
</dbReference>
<protein>
    <submittedName>
        <fullName evidence="7">HTH-type transcriptional regulator GltR</fullName>
    </submittedName>
</protein>
<reference evidence="6 8" key="2">
    <citation type="submission" date="2015-09" db="EMBL/GenBank/DDBJ databases">
        <authorList>
            <person name="Rodrigo-Torres L."/>
            <person name="Arahal D.R."/>
        </authorList>
    </citation>
    <scope>NUCLEOTIDE SEQUENCE [LARGE SCALE GENOMIC DNA]</scope>
    <source>
        <strain evidence="6 8">CECT 5118</strain>
    </source>
</reference>
<evidence type="ECO:0000313" key="8">
    <source>
        <dbReference type="Proteomes" id="UP000051086"/>
    </source>
</evidence>
<organism evidence="7 9">
    <name type="scientific">Thalassovita autumnalis</name>
    <dbReference type="NCBI Taxonomy" id="2072972"/>
    <lineage>
        <taxon>Bacteria</taxon>
        <taxon>Pseudomonadati</taxon>
        <taxon>Pseudomonadota</taxon>
        <taxon>Alphaproteobacteria</taxon>
        <taxon>Rhodobacterales</taxon>
        <taxon>Roseobacteraceae</taxon>
        <taxon>Thalassovita</taxon>
    </lineage>
</organism>
<dbReference type="InterPro" id="IPR000847">
    <property type="entry name" value="LysR_HTH_N"/>
</dbReference>
<evidence type="ECO:0000313" key="7">
    <source>
        <dbReference type="EMBL" id="CUH70375.1"/>
    </source>
</evidence>
<sequence>MVDSPGRITLWGVEVFVATAEEGSISAAARRLGASPSAVSQQLTNLEGALGTTLLLRNTRPLALTPAGDLFRRRASTILNEAAMARSELAMSDMAVLTRFRLGMIEDFEADVTPRLLTHLADELQQCQFQLETGASHTLYDQLEARALDVIVAAEMGQEADWMEVHPLISDGFVVAAGKGMFDPDTDLLPQLQAKPLVHYTTRHHMGRILSAHLARQNLTLAHRFELDSYHAILALVAQGMGWTILTPLALMRARRFAAQLDVFELPFQPLSRRISLLARRGSLQDMPEQAAAVLKPILQRQVIDPACTAYPFMKDVVKLL</sequence>
<keyword evidence="2" id="KW-0805">Transcription regulation</keyword>
<dbReference type="RefSeq" id="WP_058241725.1">
    <property type="nucleotide sequence ID" value="NZ_CYSB01000004.1"/>
</dbReference>
<keyword evidence="8" id="KW-1185">Reference proteome</keyword>
<proteinExistence type="inferred from homology"/>
<dbReference type="Proteomes" id="UP000051086">
    <property type="component" value="Unassembled WGS sequence"/>
</dbReference>
<dbReference type="AlphaFoldDB" id="A0A0P1F4P3"/>
<dbReference type="InterPro" id="IPR036388">
    <property type="entry name" value="WH-like_DNA-bd_sf"/>
</dbReference>
<dbReference type="Gene3D" id="3.40.190.10">
    <property type="entry name" value="Periplasmic binding protein-like II"/>
    <property type="match status" value="2"/>
</dbReference>
<dbReference type="FunFam" id="1.10.10.10:FF:000001">
    <property type="entry name" value="LysR family transcriptional regulator"/>
    <property type="match status" value="1"/>
</dbReference>
<dbReference type="InterPro" id="IPR005119">
    <property type="entry name" value="LysR_subst-bd"/>
</dbReference>
<dbReference type="SUPFAM" id="SSF53850">
    <property type="entry name" value="Periplasmic binding protein-like II"/>
    <property type="match status" value="1"/>
</dbReference>
<evidence type="ECO:0000256" key="3">
    <source>
        <dbReference type="ARBA" id="ARBA00023125"/>
    </source>
</evidence>
<keyword evidence="4" id="KW-0804">Transcription</keyword>
<dbReference type="InterPro" id="IPR036390">
    <property type="entry name" value="WH_DNA-bd_sf"/>
</dbReference>
<dbReference type="EMBL" id="CYSB01000004">
    <property type="protein sequence ID" value="CUH62657.1"/>
    <property type="molecule type" value="Genomic_DNA"/>
</dbReference>
<feature type="domain" description="HTH lysR-type" evidence="5">
    <location>
        <begin position="14"/>
        <end position="65"/>
    </location>
</feature>
<evidence type="ECO:0000313" key="6">
    <source>
        <dbReference type="EMBL" id="CUH62657.1"/>
    </source>
</evidence>
<comment type="similarity">
    <text evidence="1">Belongs to the LysR transcriptional regulatory family.</text>
</comment>
<dbReference type="GO" id="GO:0003700">
    <property type="term" value="F:DNA-binding transcription factor activity"/>
    <property type="evidence" value="ECO:0007669"/>
    <property type="project" value="InterPro"/>
</dbReference>
<evidence type="ECO:0000313" key="9">
    <source>
        <dbReference type="Proteomes" id="UP000051887"/>
    </source>
</evidence>
<dbReference type="PANTHER" id="PTHR30126:SF40">
    <property type="entry name" value="HTH-TYPE TRANSCRIPTIONAL REGULATOR GLTR"/>
    <property type="match status" value="1"/>
</dbReference>
<dbReference type="Gene3D" id="1.10.10.10">
    <property type="entry name" value="Winged helix-like DNA-binding domain superfamily/Winged helix DNA-binding domain"/>
    <property type="match status" value="1"/>
</dbReference>
<dbReference type="Pfam" id="PF00126">
    <property type="entry name" value="HTH_1"/>
    <property type="match status" value="1"/>
</dbReference>
<dbReference type="GO" id="GO:0000976">
    <property type="term" value="F:transcription cis-regulatory region binding"/>
    <property type="evidence" value="ECO:0007669"/>
    <property type="project" value="TreeGrafter"/>
</dbReference>
<dbReference type="Pfam" id="PF03466">
    <property type="entry name" value="LysR_substrate"/>
    <property type="match status" value="1"/>
</dbReference>